<sequence>MNEDLSDVIKRLKRRYWNLREIVGLTLAIIFAVLLFAFGLDWMMRLVIAAP</sequence>
<proteinExistence type="predicted"/>
<dbReference type="RefSeq" id="WP_379956893.1">
    <property type="nucleotide sequence ID" value="NZ_JAUYVI010000005.1"/>
</dbReference>
<dbReference type="EMBL" id="JAUYVI010000005">
    <property type="protein sequence ID" value="MDQ7249183.1"/>
    <property type="molecule type" value="Genomic_DNA"/>
</dbReference>
<gene>
    <name evidence="2" type="ORF">Q8A70_15960</name>
</gene>
<keyword evidence="1" id="KW-0472">Membrane</keyword>
<keyword evidence="1" id="KW-1133">Transmembrane helix</keyword>
<protein>
    <recommendedName>
        <fullName evidence="4">Preprotein translocase subunit SecE</fullName>
    </recommendedName>
</protein>
<reference evidence="3" key="1">
    <citation type="submission" date="2023-08" db="EMBL/GenBank/DDBJ databases">
        <title>Rhodospirillaceae gen. nov., a novel taxon isolated from the Yangtze River Yuezi River estuary sludge.</title>
        <authorList>
            <person name="Ruan L."/>
        </authorList>
    </citation>
    <scope>NUCLEOTIDE SEQUENCE [LARGE SCALE GENOMIC DNA]</scope>
    <source>
        <strain evidence="3">R-7</strain>
    </source>
</reference>
<feature type="transmembrane region" description="Helical" evidence="1">
    <location>
        <begin position="21"/>
        <end position="40"/>
    </location>
</feature>
<keyword evidence="1" id="KW-0812">Transmembrane</keyword>
<evidence type="ECO:0000313" key="2">
    <source>
        <dbReference type="EMBL" id="MDQ7249183.1"/>
    </source>
</evidence>
<evidence type="ECO:0000313" key="3">
    <source>
        <dbReference type="Proteomes" id="UP001230156"/>
    </source>
</evidence>
<dbReference type="Proteomes" id="UP001230156">
    <property type="component" value="Unassembled WGS sequence"/>
</dbReference>
<comment type="caution">
    <text evidence="2">The sequence shown here is derived from an EMBL/GenBank/DDBJ whole genome shotgun (WGS) entry which is preliminary data.</text>
</comment>
<evidence type="ECO:0008006" key="4">
    <source>
        <dbReference type="Google" id="ProtNLM"/>
    </source>
</evidence>
<evidence type="ECO:0000256" key="1">
    <source>
        <dbReference type="SAM" id="Phobius"/>
    </source>
</evidence>
<name>A0ABU0YN85_9PROT</name>
<accession>A0ABU0YN85</accession>
<keyword evidence="3" id="KW-1185">Reference proteome</keyword>
<organism evidence="2 3">
    <name type="scientific">Dongia sedimenti</name>
    <dbReference type="NCBI Taxonomy" id="3064282"/>
    <lineage>
        <taxon>Bacteria</taxon>
        <taxon>Pseudomonadati</taxon>
        <taxon>Pseudomonadota</taxon>
        <taxon>Alphaproteobacteria</taxon>
        <taxon>Rhodospirillales</taxon>
        <taxon>Dongiaceae</taxon>
        <taxon>Dongia</taxon>
    </lineage>
</organism>